<reference evidence="3 4" key="1">
    <citation type="submission" date="2019-07" db="EMBL/GenBank/DDBJ databases">
        <title>Draft genome assembly of a fouling barnacle, Amphibalanus amphitrite (Darwin, 1854): The first reference genome for Thecostraca.</title>
        <authorList>
            <person name="Kim W."/>
        </authorList>
    </citation>
    <scope>NUCLEOTIDE SEQUENCE [LARGE SCALE GENOMIC DNA]</scope>
    <source>
        <strain evidence="3">SNU_AA5</strain>
        <tissue evidence="3">Soma without cirri and trophi</tissue>
    </source>
</reference>
<dbReference type="AlphaFoldDB" id="A0A6A4WTW1"/>
<dbReference type="InterPro" id="IPR048367">
    <property type="entry name" value="TNP-like_RNaseH_C"/>
</dbReference>
<comment type="caution">
    <text evidence="3">The sequence shown here is derived from an EMBL/GenBank/DDBJ whole genome shotgun (WGS) entry which is preliminary data.</text>
</comment>
<proteinExistence type="predicted"/>
<evidence type="ECO:0000313" key="3">
    <source>
        <dbReference type="EMBL" id="KAF0310597.1"/>
    </source>
</evidence>
<feature type="domain" description="Transposable element P transposase-like RNase H C-terminal" evidence="2">
    <location>
        <begin position="187"/>
        <end position="219"/>
    </location>
</feature>
<name>A0A6A4WTW1_AMPAM</name>
<dbReference type="PANTHER" id="PTHR47577:SF2">
    <property type="entry name" value="THAP DOMAIN CONTAINING 9"/>
    <property type="match status" value="1"/>
</dbReference>
<dbReference type="EMBL" id="VIIS01000297">
    <property type="protein sequence ID" value="KAF0310597.1"/>
    <property type="molecule type" value="Genomic_DNA"/>
</dbReference>
<dbReference type="Pfam" id="PF21789">
    <property type="entry name" value="TNP-like_RNaseH_C"/>
    <property type="match status" value="1"/>
</dbReference>
<dbReference type="Pfam" id="PF21788">
    <property type="entry name" value="TNP-like_GBD"/>
    <property type="match status" value="1"/>
</dbReference>
<organism evidence="3 4">
    <name type="scientific">Amphibalanus amphitrite</name>
    <name type="common">Striped barnacle</name>
    <name type="synonym">Balanus amphitrite</name>
    <dbReference type="NCBI Taxonomy" id="1232801"/>
    <lineage>
        <taxon>Eukaryota</taxon>
        <taxon>Metazoa</taxon>
        <taxon>Ecdysozoa</taxon>
        <taxon>Arthropoda</taxon>
        <taxon>Crustacea</taxon>
        <taxon>Multicrustacea</taxon>
        <taxon>Cirripedia</taxon>
        <taxon>Thoracica</taxon>
        <taxon>Thoracicalcarea</taxon>
        <taxon>Balanomorpha</taxon>
        <taxon>Balanoidea</taxon>
        <taxon>Balanidae</taxon>
        <taxon>Amphibalaninae</taxon>
        <taxon>Amphibalanus</taxon>
    </lineage>
</organism>
<protein>
    <submittedName>
        <fullName evidence="3">Transposable element P transposase</fullName>
    </submittedName>
</protein>
<dbReference type="InterPro" id="IPR048366">
    <property type="entry name" value="TNP-like_GBD"/>
</dbReference>
<feature type="domain" description="Transposable element P transposase-like GTP-binding insertion" evidence="1">
    <location>
        <begin position="6"/>
        <end position="114"/>
    </location>
</feature>
<keyword evidence="4" id="KW-1185">Reference proteome</keyword>
<evidence type="ECO:0000313" key="4">
    <source>
        <dbReference type="Proteomes" id="UP000440578"/>
    </source>
</evidence>
<evidence type="ECO:0000259" key="2">
    <source>
        <dbReference type="Pfam" id="PF21789"/>
    </source>
</evidence>
<dbReference type="PANTHER" id="PTHR47577">
    <property type="entry name" value="THAP DOMAIN-CONTAINING PROTEIN 6"/>
    <property type="match status" value="1"/>
</dbReference>
<sequence>MYDPPHLLKCLRNCLNKHDIKTEEGIMSWEHLRQFYEADSKRSVRAAPKLRDVHIVLGAFKRMKVKLASQVFSRSVACGMQLYADVGLLTSECAVTAKGLLRMNNAFDILNSSRTDQCPNRRPFSAATEGNHIQVLTETREWLRQWCIAGRTPAADSVKGMLITISAVLHLWESVKASLPALYTRRLNQDVLENFFGVVRQLNGANFKPNPTQFRHAFRKGAVSSMLLPSSQMNCEPDMDRMLGAMTMMAARSNQPAPEAKITFMPNPAPPILDVPVDQVSANVLTYIAGYLARKAGEKHSCEVCSAALVKATSVATYDREAFVGLKSYTGVGDMDIGSLILPSDKLYSLVAKTFDVFESQAASAMSRPGVLGCLQACVEDSAEWKAVRELVCARNSLCFMVKIFIRMQLHKLCEKVTAGAQKGANRQNRQYVKVSHRV</sequence>
<accession>A0A6A4WTW1</accession>
<dbReference type="Proteomes" id="UP000440578">
    <property type="component" value="Unassembled WGS sequence"/>
</dbReference>
<evidence type="ECO:0000259" key="1">
    <source>
        <dbReference type="Pfam" id="PF21788"/>
    </source>
</evidence>
<gene>
    <name evidence="3" type="primary">T_74</name>
    <name evidence="3" type="ORF">FJT64_018391</name>
</gene>